<dbReference type="Proteomes" id="UP000051952">
    <property type="component" value="Unassembled WGS sequence"/>
</dbReference>
<evidence type="ECO:0000313" key="1">
    <source>
        <dbReference type="EMBL" id="CUG94474.1"/>
    </source>
</evidence>
<keyword evidence="2" id="KW-1185">Reference proteome</keyword>
<sequence>MQRPQSRTGEFLGVRDRAGHGESEGVYARNRPRSAATSVSSNFVVVIEAKNEDEAFYPTRWGKECKWSTPSTLSRTLEAVCEPIYHWAGGVARLLRLAHVEEEGTISLACGSLDGFSRCFMSYKDKAASMYPITAELAPHAYSCLLVSSTKTEVNIDDAIFLNPAWKKTLKNSNLSSLAYGQAMSLSIESYKADAGSREGLFIVPPITFDDNALKDLDAPILPSKLHPFIDAGVSAHFGRMTRSENESSRRRSSTRCTRATCWK</sequence>
<accession>A0A0S4JVZ2</accession>
<evidence type="ECO:0000313" key="2">
    <source>
        <dbReference type="Proteomes" id="UP000051952"/>
    </source>
</evidence>
<dbReference type="EMBL" id="CYKH01002254">
    <property type="protein sequence ID" value="CUG94474.1"/>
    <property type="molecule type" value="Genomic_DNA"/>
</dbReference>
<dbReference type="AlphaFoldDB" id="A0A0S4JVZ2"/>
<reference evidence="2" key="1">
    <citation type="submission" date="2015-09" db="EMBL/GenBank/DDBJ databases">
        <authorList>
            <consortium name="Pathogen Informatics"/>
        </authorList>
    </citation>
    <scope>NUCLEOTIDE SEQUENCE [LARGE SCALE GENOMIC DNA]</scope>
    <source>
        <strain evidence="2">Lake Konstanz</strain>
    </source>
</reference>
<proteinExistence type="predicted"/>
<protein>
    <submittedName>
        <fullName evidence="1">Bodo-specific multi-copy gene family, putative</fullName>
    </submittedName>
</protein>
<name>A0A0S4JVZ2_BODSA</name>
<organism evidence="1 2">
    <name type="scientific">Bodo saltans</name>
    <name type="common">Flagellated protozoan</name>
    <dbReference type="NCBI Taxonomy" id="75058"/>
    <lineage>
        <taxon>Eukaryota</taxon>
        <taxon>Discoba</taxon>
        <taxon>Euglenozoa</taxon>
        <taxon>Kinetoplastea</taxon>
        <taxon>Metakinetoplastina</taxon>
        <taxon>Eubodonida</taxon>
        <taxon>Bodonidae</taxon>
        <taxon>Bodo</taxon>
    </lineage>
</organism>
<dbReference type="VEuPathDB" id="TriTrypDB:BSAL_48925"/>
<gene>
    <name evidence="1" type="ORF">BSAL_48925</name>
</gene>